<evidence type="ECO:0000256" key="2">
    <source>
        <dbReference type="SAM" id="Phobius"/>
    </source>
</evidence>
<proteinExistence type="predicted"/>
<dbReference type="AlphaFoldDB" id="A0A2H0LM85"/>
<dbReference type="PANTHER" id="PTHR42837:SF2">
    <property type="entry name" value="MEMBRANE METALLOPROTEASE ARASP2, CHLOROPLASTIC-RELATED"/>
    <property type="match status" value="1"/>
</dbReference>
<reference evidence="4 5" key="1">
    <citation type="submission" date="2017-09" db="EMBL/GenBank/DDBJ databases">
        <title>Depth-based differentiation of microbial function through sediment-hosted aquifers and enrichment of novel symbionts in the deep terrestrial subsurface.</title>
        <authorList>
            <person name="Probst A.J."/>
            <person name="Ladd B."/>
            <person name="Jarett J.K."/>
            <person name="Geller-Mcgrath D.E."/>
            <person name="Sieber C.M."/>
            <person name="Emerson J.B."/>
            <person name="Anantharaman K."/>
            <person name="Thomas B.C."/>
            <person name="Malmstrom R."/>
            <person name="Stieglmeier M."/>
            <person name="Klingl A."/>
            <person name="Woyke T."/>
            <person name="Ryan C.M."/>
            <person name="Banfield J.F."/>
        </authorList>
    </citation>
    <scope>NUCLEOTIDE SEQUENCE [LARGE SCALE GENOMIC DNA]</scope>
    <source>
        <strain evidence="4">CG11_big_fil_rev_8_21_14_0_20_45_26</strain>
    </source>
</reference>
<keyword evidence="2" id="KW-1133">Transmembrane helix</keyword>
<feature type="transmembrane region" description="Helical" evidence="2">
    <location>
        <begin position="12"/>
        <end position="30"/>
    </location>
</feature>
<dbReference type="SUPFAM" id="SSF50156">
    <property type="entry name" value="PDZ domain-like"/>
    <property type="match status" value="2"/>
</dbReference>
<dbReference type="PANTHER" id="PTHR42837">
    <property type="entry name" value="REGULATOR OF SIGMA-E PROTEASE RSEP"/>
    <property type="match status" value="1"/>
</dbReference>
<organism evidence="4 5">
    <name type="scientific">Candidatus Abzuiibacterium crystallinum</name>
    <dbReference type="NCBI Taxonomy" id="1974748"/>
    <lineage>
        <taxon>Bacteria</taxon>
        <taxon>Pseudomonadati</taxon>
        <taxon>Candidatus Omnitrophota</taxon>
        <taxon>Candidatus Abzuiibacterium</taxon>
    </lineage>
</organism>
<dbReference type="InterPro" id="IPR036034">
    <property type="entry name" value="PDZ_sf"/>
</dbReference>
<dbReference type="Pfam" id="PF17820">
    <property type="entry name" value="PDZ_6"/>
    <property type="match status" value="2"/>
</dbReference>
<sequence length="335" mass="39076">MARTKPSRLEFYFLHFVFLFLCGCSSFTFFRSHPSGETTTFQGTYEQVWEATIKTLADEDIPILKVDQAQGLIETKTFPLFRREYRQWAHRPFFAPSGYCMLKIELRQQTENKTQANLQAFFRRKHGLHFFGISKQDKSRGVFEWRLAGRISDHLIKLRYPRLESTIVGCRFKLNEETERYMIVDVHEGSLGYEQGLRNGDVVIRINGMEVQPRNFFDFFLRVEGEEIKTFTVERRKHTLDIPVSVFHLDAAPTLGMRVQYREKNGQFEIIKVTAGSKAAKAGFQIGDVLIEENGIKIDGWVSYYRAILSEKKNQKLTFVVRRKSLQTPVTIEVM</sequence>
<comment type="caution">
    <text evidence="4">The sequence shown here is derived from an EMBL/GenBank/DDBJ whole genome shotgun (WGS) entry which is preliminary data.</text>
</comment>
<dbReference type="InterPro" id="IPR041489">
    <property type="entry name" value="PDZ_6"/>
</dbReference>
<name>A0A2H0LM85_9BACT</name>
<keyword evidence="2" id="KW-0472">Membrane</keyword>
<feature type="domain" description="PDZ" evidence="3">
    <location>
        <begin position="243"/>
        <end position="325"/>
    </location>
</feature>
<evidence type="ECO:0000313" key="4">
    <source>
        <dbReference type="EMBL" id="PIQ85519.1"/>
    </source>
</evidence>
<dbReference type="EMBL" id="PCVY01000065">
    <property type="protein sequence ID" value="PIQ85519.1"/>
    <property type="molecule type" value="Genomic_DNA"/>
</dbReference>
<accession>A0A2H0LM85</accession>
<evidence type="ECO:0000313" key="5">
    <source>
        <dbReference type="Proteomes" id="UP000230859"/>
    </source>
</evidence>
<keyword evidence="2" id="KW-0812">Transmembrane</keyword>
<comment type="cofactor">
    <cofactor evidence="1">
        <name>Zn(2+)</name>
        <dbReference type="ChEBI" id="CHEBI:29105"/>
    </cofactor>
</comment>
<dbReference type="InterPro" id="IPR004387">
    <property type="entry name" value="Pept_M50_Zn"/>
</dbReference>
<dbReference type="InterPro" id="IPR001478">
    <property type="entry name" value="PDZ"/>
</dbReference>
<evidence type="ECO:0000256" key="1">
    <source>
        <dbReference type="ARBA" id="ARBA00001947"/>
    </source>
</evidence>
<dbReference type="SMART" id="SM00228">
    <property type="entry name" value="PDZ"/>
    <property type="match status" value="2"/>
</dbReference>
<dbReference type="GO" id="GO:0004222">
    <property type="term" value="F:metalloendopeptidase activity"/>
    <property type="evidence" value="ECO:0007669"/>
    <property type="project" value="InterPro"/>
</dbReference>
<dbReference type="GO" id="GO:0006508">
    <property type="term" value="P:proteolysis"/>
    <property type="evidence" value="ECO:0007669"/>
    <property type="project" value="InterPro"/>
</dbReference>
<protein>
    <recommendedName>
        <fullName evidence="3">PDZ domain-containing protein</fullName>
    </recommendedName>
</protein>
<gene>
    <name evidence="4" type="ORF">COV74_08490</name>
</gene>
<dbReference type="PROSITE" id="PS51257">
    <property type="entry name" value="PROKAR_LIPOPROTEIN"/>
    <property type="match status" value="1"/>
</dbReference>
<evidence type="ECO:0000259" key="3">
    <source>
        <dbReference type="PROSITE" id="PS50106"/>
    </source>
</evidence>
<dbReference type="PROSITE" id="PS50106">
    <property type="entry name" value="PDZ"/>
    <property type="match status" value="1"/>
</dbReference>
<dbReference type="GO" id="GO:0016020">
    <property type="term" value="C:membrane"/>
    <property type="evidence" value="ECO:0007669"/>
    <property type="project" value="InterPro"/>
</dbReference>
<dbReference type="Proteomes" id="UP000230859">
    <property type="component" value="Unassembled WGS sequence"/>
</dbReference>
<dbReference type="Gene3D" id="2.30.42.10">
    <property type="match status" value="2"/>
</dbReference>